<evidence type="ECO:0000256" key="1">
    <source>
        <dbReference type="ARBA" id="ARBA00022723"/>
    </source>
</evidence>
<dbReference type="Gene3D" id="3.90.180.10">
    <property type="entry name" value="Medium-chain alcohol dehydrogenases, catalytic domain"/>
    <property type="match status" value="1"/>
</dbReference>
<dbReference type="Proteomes" id="UP000199208">
    <property type="component" value="Unassembled WGS sequence"/>
</dbReference>
<dbReference type="OrthoDB" id="9777057at2"/>
<dbReference type="STRING" id="1120920.SAMN03080599_00275"/>
<dbReference type="InterPro" id="IPR020843">
    <property type="entry name" value="ER"/>
</dbReference>
<dbReference type="GO" id="GO:0008270">
    <property type="term" value="F:zinc ion binding"/>
    <property type="evidence" value="ECO:0007669"/>
    <property type="project" value="InterPro"/>
</dbReference>
<comment type="cofactor">
    <cofactor evidence="4">
        <name>Zn(2+)</name>
        <dbReference type="ChEBI" id="CHEBI:29105"/>
    </cofactor>
</comment>
<reference evidence="6 7" key="1">
    <citation type="submission" date="2016-10" db="EMBL/GenBank/DDBJ databases">
        <authorList>
            <person name="de Groot N.N."/>
        </authorList>
    </citation>
    <scope>NUCLEOTIDE SEQUENCE [LARGE SCALE GENOMIC DNA]</scope>
    <source>
        <strain evidence="6 7">DSM 2784</strain>
    </source>
</reference>
<dbReference type="SUPFAM" id="SSF51735">
    <property type="entry name" value="NAD(P)-binding Rossmann-fold domains"/>
    <property type="match status" value="1"/>
</dbReference>
<name>A0A1G5RRM7_9FIRM</name>
<dbReference type="PANTHER" id="PTHR43401">
    <property type="entry name" value="L-THREONINE 3-DEHYDROGENASE"/>
    <property type="match status" value="1"/>
</dbReference>
<dbReference type="InterPro" id="IPR050129">
    <property type="entry name" value="Zn_alcohol_dh"/>
</dbReference>
<dbReference type="Gene3D" id="3.40.50.720">
    <property type="entry name" value="NAD(P)-binding Rossmann-like Domain"/>
    <property type="match status" value="1"/>
</dbReference>
<comment type="similarity">
    <text evidence="4">Belongs to the zinc-containing alcohol dehydrogenase family.</text>
</comment>
<organism evidence="6 7">
    <name type="scientific">Acidaminobacter hydrogenoformans DSM 2784</name>
    <dbReference type="NCBI Taxonomy" id="1120920"/>
    <lineage>
        <taxon>Bacteria</taxon>
        <taxon>Bacillati</taxon>
        <taxon>Bacillota</taxon>
        <taxon>Clostridia</taxon>
        <taxon>Peptostreptococcales</taxon>
        <taxon>Acidaminobacteraceae</taxon>
        <taxon>Acidaminobacter</taxon>
    </lineage>
</organism>
<dbReference type="RefSeq" id="WP_092589085.1">
    <property type="nucleotide sequence ID" value="NZ_FMWL01000001.1"/>
</dbReference>
<evidence type="ECO:0000313" key="6">
    <source>
        <dbReference type="EMBL" id="SCZ76508.1"/>
    </source>
</evidence>
<dbReference type="Pfam" id="PF08240">
    <property type="entry name" value="ADH_N"/>
    <property type="match status" value="1"/>
</dbReference>
<dbReference type="GO" id="GO:0016491">
    <property type="term" value="F:oxidoreductase activity"/>
    <property type="evidence" value="ECO:0007669"/>
    <property type="project" value="UniProtKB-KW"/>
</dbReference>
<dbReference type="PANTHER" id="PTHR43401:SF2">
    <property type="entry name" value="L-THREONINE 3-DEHYDROGENASE"/>
    <property type="match status" value="1"/>
</dbReference>
<keyword evidence="3" id="KW-0560">Oxidoreductase</keyword>
<evidence type="ECO:0000256" key="3">
    <source>
        <dbReference type="ARBA" id="ARBA00023002"/>
    </source>
</evidence>
<keyword evidence="2 4" id="KW-0862">Zinc</keyword>
<dbReference type="Pfam" id="PF00107">
    <property type="entry name" value="ADH_zinc_N"/>
    <property type="match status" value="1"/>
</dbReference>
<dbReference type="SUPFAM" id="SSF50129">
    <property type="entry name" value="GroES-like"/>
    <property type="match status" value="1"/>
</dbReference>
<keyword evidence="7" id="KW-1185">Reference proteome</keyword>
<dbReference type="PROSITE" id="PS00059">
    <property type="entry name" value="ADH_ZINC"/>
    <property type="match status" value="1"/>
</dbReference>
<protein>
    <submittedName>
        <fullName evidence="6">L-gulonate 5-dehydrogenase</fullName>
    </submittedName>
</protein>
<evidence type="ECO:0000256" key="2">
    <source>
        <dbReference type="ARBA" id="ARBA00022833"/>
    </source>
</evidence>
<accession>A0A1G5RRM7</accession>
<dbReference type="EMBL" id="FMWL01000001">
    <property type="protein sequence ID" value="SCZ76508.1"/>
    <property type="molecule type" value="Genomic_DNA"/>
</dbReference>
<proteinExistence type="inferred from homology"/>
<dbReference type="AlphaFoldDB" id="A0A1G5RRM7"/>
<evidence type="ECO:0000313" key="7">
    <source>
        <dbReference type="Proteomes" id="UP000199208"/>
    </source>
</evidence>
<keyword evidence="1 4" id="KW-0479">Metal-binding</keyword>
<dbReference type="InterPro" id="IPR013154">
    <property type="entry name" value="ADH-like_N"/>
</dbReference>
<dbReference type="InterPro" id="IPR013149">
    <property type="entry name" value="ADH-like_C"/>
</dbReference>
<sequence>MKALQVVIPGELQLVEREMPVIENSNEVLIKVKAAGICGSDIHIYHGTSPVATYPRVIGHEFVGEVVEAGTAVDRVKVGDHVVVEPIVYCGHCYACRNGRPNVCENLEVIGVHRDGGFQEYFKITQDRVHLLSPSLDWKEAVLIEPFTIAAQVTWRGDVRPGDVVWIIGAGPAGLSILQYAKLKGAVCIVADVEQDKLDTAKGLGADHVILSSEVDPVEKVYEITEGMGANVVIDAACLPKTFEQAIQAASAAGRVVVMGFDSRPSAIAQFLITRRELTVVGSRLQTYKFPEVIEHFQEGRLKPVEMISHTFAFDKFKEAFDLIESKAEKTSKVLLIFED</sequence>
<evidence type="ECO:0000256" key="4">
    <source>
        <dbReference type="RuleBase" id="RU361277"/>
    </source>
</evidence>
<dbReference type="InterPro" id="IPR011032">
    <property type="entry name" value="GroES-like_sf"/>
</dbReference>
<dbReference type="InterPro" id="IPR036291">
    <property type="entry name" value="NAD(P)-bd_dom_sf"/>
</dbReference>
<gene>
    <name evidence="6" type="ORF">SAMN03080599_00275</name>
</gene>
<feature type="domain" description="Enoyl reductase (ER)" evidence="5">
    <location>
        <begin position="10"/>
        <end position="336"/>
    </location>
</feature>
<dbReference type="InterPro" id="IPR002328">
    <property type="entry name" value="ADH_Zn_CS"/>
</dbReference>
<dbReference type="CDD" id="cd08261">
    <property type="entry name" value="Zn_ADH7"/>
    <property type="match status" value="1"/>
</dbReference>
<dbReference type="SMART" id="SM00829">
    <property type="entry name" value="PKS_ER"/>
    <property type="match status" value="1"/>
</dbReference>
<evidence type="ECO:0000259" key="5">
    <source>
        <dbReference type="SMART" id="SM00829"/>
    </source>
</evidence>